<feature type="transmembrane region" description="Helical" evidence="1">
    <location>
        <begin position="27"/>
        <end position="45"/>
    </location>
</feature>
<reference evidence="2 3" key="1">
    <citation type="submission" date="2019-03" db="EMBL/GenBank/DDBJ databases">
        <title>Genomic Encyclopedia of Archaeal and Bacterial Type Strains, Phase II (KMG-II): from individual species to whole genera.</title>
        <authorList>
            <person name="Goeker M."/>
        </authorList>
    </citation>
    <scope>NUCLEOTIDE SEQUENCE [LARGE SCALE GENOMIC DNA]</scope>
    <source>
        <strain evidence="2 3">DSM 28135</strain>
    </source>
</reference>
<accession>A0A4R7PYB6</accession>
<sequence length="49" mass="5673">MKIILWLAGAIIFFVVLYYVFKFVFITSLIIALAILIIPILYFTFKGKS</sequence>
<evidence type="ECO:0000313" key="3">
    <source>
        <dbReference type="Proteomes" id="UP000294689"/>
    </source>
</evidence>
<proteinExistence type="predicted"/>
<gene>
    <name evidence="2" type="ORF">BXY82_2024</name>
</gene>
<organism evidence="2 3">
    <name type="scientific">Gelidibacter sediminis</name>
    <dbReference type="NCBI Taxonomy" id="1608710"/>
    <lineage>
        <taxon>Bacteria</taxon>
        <taxon>Pseudomonadati</taxon>
        <taxon>Bacteroidota</taxon>
        <taxon>Flavobacteriia</taxon>
        <taxon>Flavobacteriales</taxon>
        <taxon>Flavobacteriaceae</taxon>
        <taxon>Gelidibacter</taxon>
    </lineage>
</organism>
<evidence type="ECO:0000313" key="2">
    <source>
        <dbReference type="EMBL" id="TDU39985.1"/>
    </source>
</evidence>
<keyword evidence="3" id="KW-1185">Reference proteome</keyword>
<dbReference type="AlphaFoldDB" id="A0A4R7PYB6"/>
<comment type="caution">
    <text evidence="2">The sequence shown here is derived from an EMBL/GenBank/DDBJ whole genome shotgun (WGS) entry which is preliminary data.</text>
</comment>
<feature type="transmembrane region" description="Helical" evidence="1">
    <location>
        <begin position="5"/>
        <end position="21"/>
    </location>
</feature>
<keyword evidence="1" id="KW-1133">Transmembrane helix</keyword>
<evidence type="ECO:0000256" key="1">
    <source>
        <dbReference type="SAM" id="Phobius"/>
    </source>
</evidence>
<protein>
    <submittedName>
        <fullName evidence="2">Uncharacterized protein</fullName>
    </submittedName>
</protein>
<keyword evidence="1" id="KW-0812">Transmembrane</keyword>
<dbReference type="EMBL" id="SOBW01000008">
    <property type="protein sequence ID" value="TDU39985.1"/>
    <property type="molecule type" value="Genomic_DNA"/>
</dbReference>
<dbReference type="Proteomes" id="UP000294689">
    <property type="component" value="Unassembled WGS sequence"/>
</dbReference>
<keyword evidence="1" id="KW-0472">Membrane</keyword>
<name>A0A4R7PYB6_9FLAO</name>